<feature type="domain" description="IRG-type G" evidence="4">
    <location>
        <begin position="20"/>
        <end position="195"/>
    </location>
</feature>
<comment type="caution">
    <text evidence="5">The sequence shown here is derived from an EMBL/GenBank/DDBJ whole genome shotgun (WGS) entry which is preliminary data.</text>
</comment>
<keyword evidence="2" id="KW-0378">Hydrolase</keyword>
<sequence>MSIRIDAEKLRQEIEDEQNEKLKIALFGQPGAGKSSLINLIVGQPVARTGATTDMTTEAKMIEHEELLLVDLPGYGTSKFPPNRWMEQFQPEELDLFLCVFSSKFHEADSAFFKELKDKGRVCIFVRNKQDDLWEEGKTTEELEADIIADVRKHVGSAENVLFVSCRTKVGLTELVDAIYAALDPAKRDKYARSAKAYSKEHLDAKRAACEKSVYKYAGLAAANGLNPVPGVNIGVDISIMLKQFNDIRKSYGLSDEKVNKLIPSLLPLGKQVLEYSTKEGILLLLKRFAGREASVQVGRFIPIVGQAIAAAAGFGMTLAAGKSYLNDCHLLAEKILEEELGIAQ</sequence>
<dbReference type="RefSeq" id="WP_379187761.1">
    <property type="nucleotide sequence ID" value="NZ_JBHSOW010000032.1"/>
</dbReference>
<organism evidence="5 6">
    <name type="scientific">Paenibacillus solisilvae</name>
    <dbReference type="NCBI Taxonomy" id="2486751"/>
    <lineage>
        <taxon>Bacteria</taxon>
        <taxon>Bacillati</taxon>
        <taxon>Bacillota</taxon>
        <taxon>Bacilli</taxon>
        <taxon>Bacillales</taxon>
        <taxon>Paenibacillaceae</taxon>
        <taxon>Paenibacillus</taxon>
    </lineage>
</organism>
<evidence type="ECO:0000313" key="6">
    <source>
        <dbReference type="Proteomes" id="UP001596047"/>
    </source>
</evidence>
<gene>
    <name evidence="5" type="ORF">ACFPYJ_08940</name>
</gene>
<dbReference type="EMBL" id="JBHSOW010000032">
    <property type="protein sequence ID" value="MFC5649251.1"/>
    <property type="molecule type" value="Genomic_DNA"/>
</dbReference>
<evidence type="ECO:0000256" key="3">
    <source>
        <dbReference type="ARBA" id="ARBA00023134"/>
    </source>
</evidence>
<dbReference type="CDD" id="cd00882">
    <property type="entry name" value="Ras_like_GTPase"/>
    <property type="match status" value="1"/>
</dbReference>
<dbReference type="SUPFAM" id="SSF52540">
    <property type="entry name" value="P-loop containing nucleoside triphosphate hydrolases"/>
    <property type="match status" value="1"/>
</dbReference>
<name>A0ABW0VTS3_9BACL</name>
<dbReference type="InterPro" id="IPR007743">
    <property type="entry name" value="Immunity-related_GTPase-like"/>
</dbReference>
<evidence type="ECO:0000256" key="2">
    <source>
        <dbReference type="ARBA" id="ARBA00022801"/>
    </source>
</evidence>
<dbReference type="InterPro" id="IPR051515">
    <property type="entry name" value="IRG"/>
</dbReference>
<evidence type="ECO:0000256" key="1">
    <source>
        <dbReference type="ARBA" id="ARBA00022741"/>
    </source>
</evidence>
<dbReference type="Proteomes" id="UP001596047">
    <property type="component" value="Unassembled WGS sequence"/>
</dbReference>
<keyword evidence="6" id="KW-1185">Reference proteome</keyword>
<dbReference type="Pfam" id="PF05049">
    <property type="entry name" value="IIGP"/>
    <property type="match status" value="1"/>
</dbReference>
<accession>A0ABW0VTS3</accession>
<keyword evidence="3" id="KW-0342">GTP-binding</keyword>
<evidence type="ECO:0000259" key="4">
    <source>
        <dbReference type="PROSITE" id="PS51716"/>
    </source>
</evidence>
<dbReference type="InterPro" id="IPR027417">
    <property type="entry name" value="P-loop_NTPase"/>
</dbReference>
<evidence type="ECO:0000313" key="5">
    <source>
        <dbReference type="EMBL" id="MFC5649251.1"/>
    </source>
</evidence>
<dbReference type="InterPro" id="IPR030385">
    <property type="entry name" value="G_IRG_dom"/>
</dbReference>
<keyword evidence="1" id="KW-0547">Nucleotide-binding</keyword>
<dbReference type="PANTHER" id="PTHR32341:SF10">
    <property type="entry name" value="INTERFERON-INDUCIBLE GTPASE 5"/>
    <property type="match status" value="1"/>
</dbReference>
<protein>
    <submittedName>
        <fullName evidence="5">GTPase</fullName>
    </submittedName>
</protein>
<dbReference type="PANTHER" id="PTHR32341">
    <property type="entry name" value="INTERFERON-INDUCIBLE GTPASE"/>
    <property type="match status" value="1"/>
</dbReference>
<dbReference type="PROSITE" id="PS51716">
    <property type="entry name" value="G_IRG"/>
    <property type="match status" value="1"/>
</dbReference>
<dbReference type="Gene3D" id="3.40.50.300">
    <property type="entry name" value="P-loop containing nucleotide triphosphate hydrolases"/>
    <property type="match status" value="1"/>
</dbReference>
<proteinExistence type="predicted"/>
<reference evidence="6" key="1">
    <citation type="journal article" date="2019" name="Int. J. Syst. Evol. Microbiol.">
        <title>The Global Catalogue of Microorganisms (GCM) 10K type strain sequencing project: providing services to taxonomists for standard genome sequencing and annotation.</title>
        <authorList>
            <consortium name="The Broad Institute Genomics Platform"/>
            <consortium name="The Broad Institute Genome Sequencing Center for Infectious Disease"/>
            <person name="Wu L."/>
            <person name="Ma J."/>
        </authorList>
    </citation>
    <scope>NUCLEOTIDE SEQUENCE [LARGE SCALE GENOMIC DNA]</scope>
    <source>
        <strain evidence="6">CGMCC 1.3240</strain>
    </source>
</reference>